<dbReference type="EMBL" id="CP076676">
    <property type="protein sequence ID" value="UYO40053.1"/>
    <property type="molecule type" value="Genomic_DNA"/>
</dbReference>
<proteinExistence type="predicted"/>
<reference evidence="2" key="1">
    <citation type="journal article" date="2022" name="Biol. Control">
        <title>In silico genomic analysis of Rhodopseudomonas palustris strains revealed potential biocontrol agents and crop yield enhancers.</title>
        <authorList>
            <person name="Surachat K."/>
            <person name="Kantachote D."/>
            <person name="Deachamag P."/>
            <person name="Wonglapsuwan M."/>
        </authorList>
    </citation>
    <scope>NUCLEOTIDE SEQUENCE</scope>
    <source>
        <strain evidence="2">TLS06</strain>
    </source>
</reference>
<dbReference type="Gene3D" id="3.10.450.50">
    <property type="match status" value="1"/>
</dbReference>
<dbReference type="InterPro" id="IPR032710">
    <property type="entry name" value="NTF2-like_dom_sf"/>
</dbReference>
<name>A0AAX3DZD2_RHOPL</name>
<protein>
    <submittedName>
        <fullName evidence="2">Nuclear transport factor 2 family protein</fullName>
    </submittedName>
</protein>
<evidence type="ECO:0000259" key="1">
    <source>
        <dbReference type="Pfam" id="PF12680"/>
    </source>
</evidence>
<sequence length="133" mass="14362">MAAAYCQLCHVAILRRFRELSEVPMTVSLPAPIEAYFVASNAQAVQDVAAAFAADAEVRDEGKIHRGREAIAAWKRAALDKYQMQMEPLTIERAAQTAIVTAHVAGDFPGSPARLTYRFGLGEDGITSLEIGA</sequence>
<dbReference type="Pfam" id="PF12680">
    <property type="entry name" value="SnoaL_2"/>
    <property type="match status" value="1"/>
</dbReference>
<dbReference type="InterPro" id="IPR037401">
    <property type="entry name" value="SnoaL-like"/>
</dbReference>
<dbReference type="SUPFAM" id="SSF54427">
    <property type="entry name" value="NTF2-like"/>
    <property type="match status" value="1"/>
</dbReference>
<accession>A0AAX3DZD2</accession>
<feature type="domain" description="SnoaL-like" evidence="1">
    <location>
        <begin position="33"/>
        <end position="118"/>
    </location>
</feature>
<evidence type="ECO:0000313" key="3">
    <source>
        <dbReference type="Proteomes" id="UP001163166"/>
    </source>
</evidence>
<evidence type="ECO:0000313" key="2">
    <source>
        <dbReference type="EMBL" id="UYO40053.1"/>
    </source>
</evidence>
<dbReference type="AlphaFoldDB" id="A0AAX3DZD2"/>
<dbReference type="Proteomes" id="UP001163166">
    <property type="component" value="Chromosome"/>
</dbReference>
<gene>
    <name evidence="2" type="ORF">KQX62_01720</name>
</gene>
<dbReference type="RefSeq" id="WP_264075203.1">
    <property type="nucleotide sequence ID" value="NZ_CP076676.1"/>
</dbReference>
<organism evidence="2 3">
    <name type="scientific">Rhodopseudomonas palustris</name>
    <dbReference type="NCBI Taxonomy" id="1076"/>
    <lineage>
        <taxon>Bacteria</taxon>
        <taxon>Pseudomonadati</taxon>
        <taxon>Pseudomonadota</taxon>
        <taxon>Alphaproteobacteria</taxon>
        <taxon>Hyphomicrobiales</taxon>
        <taxon>Nitrobacteraceae</taxon>
        <taxon>Rhodopseudomonas</taxon>
    </lineage>
</organism>